<sequence length="96" mass="10532">MAAVAIHTGSPARMTYSPSRWSLSGKRGMKLANGGFRRTTWLTVSRIMPADRLARARPSPVMISTTAFAMRMPAWSEIIPMSMVSSWASSEEVSRG</sequence>
<dbReference type="EMBL" id="AZSP01000122">
    <property type="protein sequence ID" value="PVE12210.1"/>
    <property type="molecule type" value="Genomic_DNA"/>
</dbReference>
<protein>
    <submittedName>
        <fullName evidence="2">Uncharacterized protein</fullName>
    </submittedName>
</protein>
<dbReference type="AlphaFoldDB" id="A0A2T7TAL4"/>
<evidence type="ECO:0000313" key="2">
    <source>
        <dbReference type="EMBL" id="PVE12210.1"/>
    </source>
</evidence>
<name>A0A2T7TAL4_9ACTN</name>
<feature type="region of interest" description="Disordered" evidence="1">
    <location>
        <begin position="1"/>
        <end position="22"/>
    </location>
</feature>
<evidence type="ECO:0000313" key="3">
    <source>
        <dbReference type="Proteomes" id="UP000245992"/>
    </source>
</evidence>
<comment type="caution">
    <text evidence="2">The sequence shown here is derived from an EMBL/GenBank/DDBJ whole genome shotgun (WGS) entry which is preliminary data.</text>
</comment>
<accession>A0A2T7TAL4</accession>
<dbReference type="Proteomes" id="UP000245992">
    <property type="component" value="Unassembled WGS sequence"/>
</dbReference>
<reference evidence="2 3" key="1">
    <citation type="submission" date="2013-12" db="EMBL/GenBank/DDBJ databases">
        <title>Annotated genome of Streptomyces scopuliridis.</title>
        <authorList>
            <person name="Olson J.B."/>
        </authorList>
    </citation>
    <scope>NUCLEOTIDE SEQUENCE [LARGE SCALE GENOMIC DNA]</scope>
    <source>
        <strain evidence="2 3">RB72</strain>
    </source>
</reference>
<organism evidence="2 3">
    <name type="scientific">Streptomyces scopuliridis RB72</name>
    <dbReference type="NCBI Taxonomy" id="1440053"/>
    <lineage>
        <taxon>Bacteria</taxon>
        <taxon>Bacillati</taxon>
        <taxon>Actinomycetota</taxon>
        <taxon>Actinomycetes</taxon>
        <taxon>Kitasatosporales</taxon>
        <taxon>Streptomycetaceae</taxon>
        <taxon>Streptomyces</taxon>
    </lineage>
</organism>
<evidence type="ECO:0000256" key="1">
    <source>
        <dbReference type="SAM" id="MobiDB-lite"/>
    </source>
</evidence>
<dbReference type="STRING" id="1440053.GCA_000718095_00306"/>
<gene>
    <name evidence="2" type="ORF">Y717_05885</name>
</gene>
<proteinExistence type="predicted"/>
<keyword evidence="3" id="KW-1185">Reference proteome</keyword>